<dbReference type="EMBL" id="JARJCM010000334">
    <property type="protein sequence ID" value="KAJ7018569.1"/>
    <property type="molecule type" value="Genomic_DNA"/>
</dbReference>
<dbReference type="Pfam" id="PF00297">
    <property type="entry name" value="Ribosomal_L3"/>
    <property type="match status" value="3"/>
</dbReference>
<evidence type="ECO:0000256" key="2">
    <source>
        <dbReference type="ARBA" id="ARBA00022980"/>
    </source>
</evidence>
<evidence type="ECO:0000256" key="3">
    <source>
        <dbReference type="ARBA" id="ARBA00023274"/>
    </source>
</evidence>
<keyword evidence="5" id="KW-1185">Reference proteome</keyword>
<evidence type="ECO:0000256" key="1">
    <source>
        <dbReference type="ARBA" id="ARBA00006540"/>
    </source>
</evidence>
<keyword evidence="3" id="KW-0687">Ribonucleoprotein</keyword>
<dbReference type="Gene3D" id="2.40.30.10">
    <property type="entry name" value="Translation factors"/>
    <property type="match status" value="2"/>
</dbReference>
<dbReference type="GO" id="GO:0003735">
    <property type="term" value="F:structural constituent of ribosome"/>
    <property type="evidence" value="ECO:0007669"/>
    <property type="project" value="InterPro"/>
</dbReference>
<accession>A0AAD6S0H6</accession>
<evidence type="ECO:0000313" key="5">
    <source>
        <dbReference type="Proteomes" id="UP001218188"/>
    </source>
</evidence>
<dbReference type="Proteomes" id="UP001218188">
    <property type="component" value="Unassembled WGS sequence"/>
</dbReference>
<dbReference type="Gene3D" id="3.30.1430.10">
    <property type="match status" value="1"/>
</dbReference>
<protein>
    <submittedName>
        <fullName evidence="4">Translation protein</fullName>
    </submittedName>
</protein>
<dbReference type="AlphaFoldDB" id="A0AAD6S0H6"/>
<dbReference type="GO" id="GO:0006412">
    <property type="term" value="P:translation"/>
    <property type="evidence" value="ECO:0007669"/>
    <property type="project" value="InterPro"/>
</dbReference>
<gene>
    <name evidence="4" type="ORF">C8F04DRAFT_1404888</name>
</gene>
<dbReference type="InterPro" id="IPR000597">
    <property type="entry name" value="Ribosomal_uL3"/>
</dbReference>
<dbReference type="InterPro" id="IPR045077">
    <property type="entry name" value="L3_arc_euk"/>
</dbReference>
<reference evidence="4" key="1">
    <citation type="submission" date="2023-03" db="EMBL/GenBank/DDBJ databases">
        <title>Massive genome expansion in bonnet fungi (Mycena s.s.) driven by repeated elements and novel gene families across ecological guilds.</title>
        <authorList>
            <consortium name="Lawrence Berkeley National Laboratory"/>
            <person name="Harder C.B."/>
            <person name="Miyauchi S."/>
            <person name="Viragh M."/>
            <person name="Kuo A."/>
            <person name="Thoen E."/>
            <person name="Andreopoulos B."/>
            <person name="Lu D."/>
            <person name="Skrede I."/>
            <person name="Drula E."/>
            <person name="Henrissat B."/>
            <person name="Morin E."/>
            <person name="Kohler A."/>
            <person name="Barry K."/>
            <person name="LaButti K."/>
            <person name="Morin E."/>
            <person name="Salamov A."/>
            <person name="Lipzen A."/>
            <person name="Mereny Z."/>
            <person name="Hegedus B."/>
            <person name="Baldrian P."/>
            <person name="Stursova M."/>
            <person name="Weitz H."/>
            <person name="Taylor A."/>
            <person name="Grigoriev I.V."/>
            <person name="Nagy L.G."/>
            <person name="Martin F."/>
            <person name="Kauserud H."/>
        </authorList>
    </citation>
    <scope>NUCLEOTIDE SEQUENCE</scope>
    <source>
        <strain evidence="4">CBHHK200</strain>
    </source>
</reference>
<comment type="similarity">
    <text evidence="1">Belongs to the universal ribosomal protein uL3 family.</text>
</comment>
<keyword evidence="2" id="KW-0689">Ribosomal protein</keyword>
<dbReference type="GO" id="GO:0003723">
    <property type="term" value="F:RNA binding"/>
    <property type="evidence" value="ECO:0007669"/>
    <property type="project" value="TreeGrafter"/>
</dbReference>
<proteinExistence type="inferred from homology"/>
<sequence length="304" mass="33899">MSGHVRLSPGLGSGGIPPQAAWWWSLFKSRSFVPHAVVWSCKAHHVTEMTRPPERRAARLPFCRAPSQWGLLVCAAYYRRKVQSFPKDDPKKPVHLTAVMGYKAGVTHVVRVPMQMHREEVSEAVTTIETPPLIVIGIVGYVETPRGLHALATELVPLQEEGLHPVHQEACSDTGKSVAHELIRKTGLSQNKAHLTEIQVNGGSIPEFAQGLFEKPIEVGSVFEQDECVAARRTRVSAIVSAHGVHQRYVLCCWCWSKYHHRTEVNKKICHIGSIPHYSIVKNDFLMLKGAIPRTKKRVITIAS</sequence>
<dbReference type="PANTHER" id="PTHR11363">
    <property type="entry name" value="60S RIBOSOMAL PROTEIN L3-RELATED"/>
    <property type="match status" value="1"/>
</dbReference>
<organism evidence="4 5">
    <name type="scientific">Mycena alexandri</name>
    <dbReference type="NCBI Taxonomy" id="1745969"/>
    <lineage>
        <taxon>Eukaryota</taxon>
        <taxon>Fungi</taxon>
        <taxon>Dikarya</taxon>
        <taxon>Basidiomycota</taxon>
        <taxon>Agaricomycotina</taxon>
        <taxon>Agaricomycetes</taxon>
        <taxon>Agaricomycetidae</taxon>
        <taxon>Agaricales</taxon>
        <taxon>Marasmiineae</taxon>
        <taxon>Mycenaceae</taxon>
        <taxon>Mycena</taxon>
    </lineage>
</organism>
<dbReference type="PANTHER" id="PTHR11363:SF5">
    <property type="entry name" value="LARGE RIBOSOMAL SUBUNIT PROTEIN UL3"/>
    <property type="match status" value="1"/>
</dbReference>
<dbReference type="InterPro" id="IPR009000">
    <property type="entry name" value="Transl_B-barrel_sf"/>
</dbReference>
<evidence type="ECO:0000313" key="4">
    <source>
        <dbReference type="EMBL" id="KAJ7018569.1"/>
    </source>
</evidence>
<dbReference type="SUPFAM" id="SSF50447">
    <property type="entry name" value="Translation proteins"/>
    <property type="match status" value="1"/>
</dbReference>
<name>A0AAD6S0H6_9AGAR</name>
<dbReference type="GO" id="GO:0022625">
    <property type="term" value="C:cytosolic large ribosomal subunit"/>
    <property type="evidence" value="ECO:0007669"/>
    <property type="project" value="TreeGrafter"/>
</dbReference>
<comment type="caution">
    <text evidence="4">The sequence shown here is derived from an EMBL/GenBank/DDBJ whole genome shotgun (WGS) entry which is preliminary data.</text>
</comment>